<dbReference type="InterPro" id="IPR050058">
    <property type="entry name" value="Ala-tRNA_ligase"/>
</dbReference>
<dbReference type="RefSeq" id="WP_089788975.1">
    <property type="nucleotide sequence ID" value="NZ_FOKW01000008.1"/>
</dbReference>
<evidence type="ECO:0000256" key="10">
    <source>
        <dbReference type="SAM" id="MobiDB-lite"/>
    </source>
</evidence>
<dbReference type="GO" id="GO:0000049">
    <property type="term" value="F:tRNA binding"/>
    <property type="evidence" value="ECO:0007669"/>
    <property type="project" value="UniProtKB-KW"/>
</dbReference>
<keyword evidence="5" id="KW-0862">Zinc</keyword>
<dbReference type="SUPFAM" id="SSF50447">
    <property type="entry name" value="Translation proteins"/>
    <property type="match status" value="1"/>
</dbReference>
<protein>
    <submittedName>
        <fullName evidence="12">Alanyl-tRNA synthetase</fullName>
    </submittedName>
</protein>
<dbReference type="Pfam" id="PF01411">
    <property type="entry name" value="tRNA-synt_2c"/>
    <property type="match status" value="1"/>
</dbReference>
<dbReference type="SUPFAM" id="SSF55186">
    <property type="entry name" value="ThrRS/AlaRS common domain"/>
    <property type="match status" value="1"/>
</dbReference>
<feature type="region of interest" description="Disordered" evidence="10">
    <location>
        <begin position="195"/>
        <end position="239"/>
    </location>
</feature>
<gene>
    <name evidence="12" type="ORF">SAMN05444422_108134</name>
</gene>
<feature type="region of interest" description="Disordered" evidence="10">
    <location>
        <begin position="440"/>
        <end position="469"/>
    </location>
</feature>
<dbReference type="SMART" id="SM00863">
    <property type="entry name" value="tRNA_SAD"/>
    <property type="match status" value="1"/>
</dbReference>
<dbReference type="InterPro" id="IPR009000">
    <property type="entry name" value="Transl_B-barrel_sf"/>
</dbReference>
<evidence type="ECO:0000256" key="2">
    <source>
        <dbReference type="ARBA" id="ARBA00022555"/>
    </source>
</evidence>
<evidence type="ECO:0000313" key="12">
    <source>
        <dbReference type="EMBL" id="SFC43516.1"/>
    </source>
</evidence>
<evidence type="ECO:0000256" key="8">
    <source>
        <dbReference type="ARBA" id="ARBA00022917"/>
    </source>
</evidence>
<dbReference type="GO" id="GO:0005524">
    <property type="term" value="F:ATP binding"/>
    <property type="evidence" value="ECO:0007669"/>
    <property type="project" value="UniProtKB-KW"/>
</dbReference>
<dbReference type="PANTHER" id="PTHR11777">
    <property type="entry name" value="ALANYL-TRNA SYNTHETASE"/>
    <property type="match status" value="1"/>
</dbReference>
<evidence type="ECO:0000256" key="1">
    <source>
        <dbReference type="ARBA" id="ARBA00008226"/>
    </source>
</evidence>
<keyword evidence="8" id="KW-0648">Protein biosynthesis</keyword>
<evidence type="ECO:0000256" key="6">
    <source>
        <dbReference type="ARBA" id="ARBA00022840"/>
    </source>
</evidence>
<dbReference type="OrthoDB" id="11392at2157"/>
<dbReference type="InterPro" id="IPR012947">
    <property type="entry name" value="tRNA_SAD"/>
</dbReference>
<evidence type="ECO:0000313" key="13">
    <source>
        <dbReference type="Proteomes" id="UP000199161"/>
    </source>
</evidence>
<dbReference type="Gene3D" id="3.10.310.40">
    <property type="match status" value="1"/>
</dbReference>
<dbReference type="Proteomes" id="UP000199161">
    <property type="component" value="Unassembled WGS sequence"/>
</dbReference>
<dbReference type="Pfam" id="PF07973">
    <property type="entry name" value="tRNA_SAD"/>
    <property type="match status" value="1"/>
</dbReference>
<evidence type="ECO:0000256" key="7">
    <source>
        <dbReference type="ARBA" id="ARBA00022884"/>
    </source>
</evidence>
<dbReference type="PROSITE" id="PS50860">
    <property type="entry name" value="AA_TRNA_LIGASE_II_ALA"/>
    <property type="match status" value="1"/>
</dbReference>
<organism evidence="12 13">
    <name type="scientific">Natronobacterium haloterrestre</name>
    <name type="common">Halobiforma haloterrestris</name>
    <dbReference type="NCBI Taxonomy" id="148448"/>
    <lineage>
        <taxon>Archaea</taxon>
        <taxon>Methanobacteriati</taxon>
        <taxon>Methanobacteriota</taxon>
        <taxon>Stenosarchaea group</taxon>
        <taxon>Halobacteria</taxon>
        <taxon>Halobacteriales</taxon>
        <taxon>Natrialbaceae</taxon>
        <taxon>Natronobacterium</taxon>
    </lineage>
</organism>
<proteinExistence type="inferred from homology"/>
<evidence type="ECO:0000256" key="9">
    <source>
        <dbReference type="ARBA" id="ARBA00023146"/>
    </source>
</evidence>
<keyword evidence="2" id="KW-0820">tRNA-binding</keyword>
<dbReference type="GO" id="GO:0002161">
    <property type="term" value="F:aminoacyl-tRNA deacylase activity"/>
    <property type="evidence" value="ECO:0007669"/>
    <property type="project" value="TreeGrafter"/>
</dbReference>
<dbReference type="Gene3D" id="3.30.980.10">
    <property type="entry name" value="Threonyl-trna Synthetase, Chain A, domain 2"/>
    <property type="match status" value="1"/>
</dbReference>
<dbReference type="InterPro" id="IPR018163">
    <property type="entry name" value="Thr/Ala-tRNA-synth_IIc_edit"/>
</dbReference>
<dbReference type="InterPro" id="IPR018165">
    <property type="entry name" value="Ala-tRNA-synth_IIc_core"/>
</dbReference>
<keyword evidence="6" id="KW-0067">ATP-binding</keyword>
<name>A0A1I1J4Y9_NATHA</name>
<feature type="compositionally biased region" description="Basic and acidic residues" evidence="10">
    <location>
        <begin position="458"/>
        <end position="469"/>
    </location>
</feature>
<dbReference type="PANTHER" id="PTHR11777:SF9">
    <property type="entry name" value="ALANINE--TRNA LIGASE, CYTOPLASMIC"/>
    <property type="match status" value="1"/>
</dbReference>
<comment type="similarity">
    <text evidence="1">Belongs to the class-II aminoacyl-tRNA synthetase family.</text>
</comment>
<keyword evidence="7" id="KW-0694">RNA-binding</keyword>
<dbReference type="AlphaFoldDB" id="A0A1I1J4Y9"/>
<evidence type="ECO:0000256" key="5">
    <source>
        <dbReference type="ARBA" id="ARBA00022833"/>
    </source>
</evidence>
<feature type="compositionally biased region" description="Gly residues" evidence="10">
    <location>
        <begin position="200"/>
        <end position="215"/>
    </location>
</feature>
<feature type="domain" description="Alanyl-transfer RNA synthetases family profile" evidence="11">
    <location>
        <begin position="1"/>
        <end position="291"/>
    </location>
</feature>
<sequence>MSGQLAAAEPYATRFETEVTSIDGKRVWLERSYFYAESGGQPADRGRIGDAEVVDVQLDDGEPVHVLAEEPSFRVGRRVLCSIDWSFRMYCMRAHTASHVLYGAGRRLLEDLGYGGFDIGEEKVRVDLETSTEIDDETLIELNELVNRAVWESRPVSWESVPVAEARERDDVAFNEATEDGALRKGRVRIVTIGGKDENGNGGTGAGTGGFGRNGAGPKVVTSSGGDEPIGDGSGSGLGDDTWDVAACGGTHVRNTREIGPVTVLGRSNPGEGLTRVELAVGPAAIERRTTEKRAVFDAKRTLGASIADVGEEVTRVVDDREELADRVATRERQLAASRLTGEDAWVIERDGDSDGDGDGDGDENGETWLVATVGDLPVDPVSDAVREHTGPDGDDPVDADVVVVVALGGDETTFAVVGSAAPEVQPATAVLEELGAEFGGGGGGSDRLAQGGGFDAAPERIGRYLDRE</sequence>
<accession>A0A1I1J4Y9</accession>
<dbReference type="GO" id="GO:0004813">
    <property type="term" value="F:alanine-tRNA ligase activity"/>
    <property type="evidence" value="ECO:0007669"/>
    <property type="project" value="InterPro"/>
</dbReference>
<dbReference type="InterPro" id="IPR018164">
    <property type="entry name" value="Ala-tRNA-synth_IIc_N"/>
</dbReference>
<evidence type="ECO:0000256" key="4">
    <source>
        <dbReference type="ARBA" id="ARBA00022741"/>
    </source>
</evidence>
<dbReference type="EMBL" id="FOKW01000008">
    <property type="protein sequence ID" value="SFC43516.1"/>
    <property type="molecule type" value="Genomic_DNA"/>
</dbReference>
<dbReference type="GO" id="GO:0006419">
    <property type="term" value="P:alanyl-tRNA aminoacylation"/>
    <property type="evidence" value="ECO:0007669"/>
    <property type="project" value="InterPro"/>
</dbReference>
<keyword evidence="9 12" id="KW-0030">Aminoacyl-tRNA synthetase</keyword>
<evidence type="ECO:0000259" key="11">
    <source>
        <dbReference type="PROSITE" id="PS50860"/>
    </source>
</evidence>
<keyword evidence="4" id="KW-0547">Nucleotide-binding</keyword>
<keyword evidence="13" id="KW-1185">Reference proteome</keyword>
<evidence type="ECO:0000256" key="3">
    <source>
        <dbReference type="ARBA" id="ARBA00022598"/>
    </source>
</evidence>
<dbReference type="Gene3D" id="2.40.30.130">
    <property type="match status" value="1"/>
</dbReference>
<feature type="compositionally biased region" description="Gly residues" evidence="10">
    <location>
        <begin position="440"/>
        <end position="455"/>
    </location>
</feature>
<keyword evidence="3" id="KW-0436">Ligase</keyword>
<reference evidence="13" key="1">
    <citation type="submission" date="2016-10" db="EMBL/GenBank/DDBJ databases">
        <authorList>
            <person name="Varghese N."/>
            <person name="Submissions S."/>
        </authorList>
    </citation>
    <scope>NUCLEOTIDE SEQUENCE [LARGE SCALE GENOMIC DNA]</scope>
    <source>
        <strain evidence="13">DSM 13078</strain>
    </source>
</reference>